<dbReference type="RefSeq" id="WP_121122020.1">
    <property type="nucleotide sequence ID" value="NZ_CP016604.1"/>
</dbReference>
<gene>
    <name evidence="1" type="ORF">DES31_0697</name>
</gene>
<evidence type="ECO:0000313" key="1">
    <source>
        <dbReference type="EMBL" id="RKR77367.1"/>
    </source>
</evidence>
<dbReference type="EMBL" id="RBJC01000004">
    <property type="protein sequence ID" value="RKR77367.1"/>
    <property type="molecule type" value="Genomic_DNA"/>
</dbReference>
<proteinExistence type="predicted"/>
<dbReference type="Pfam" id="PF06097">
    <property type="entry name" value="DUF945"/>
    <property type="match status" value="1"/>
</dbReference>
<dbReference type="AlphaFoldDB" id="A0A420XJ32"/>
<protein>
    <submittedName>
        <fullName evidence="1">Uncharacterized protein YdgA (DUF945 family)</fullName>
    </submittedName>
</protein>
<accession>A0A420XJ32</accession>
<evidence type="ECO:0000313" key="2">
    <source>
        <dbReference type="Proteomes" id="UP000280099"/>
    </source>
</evidence>
<comment type="caution">
    <text evidence="1">The sequence shown here is derived from an EMBL/GenBank/DDBJ whole genome shotgun (WGS) entry which is preliminary data.</text>
</comment>
<sequence length="467" mass="51960">MKISTIAISTIVVLGVAATGGSWYSGKQVEEHYQEWVNHGNVTLKKLEFYGIQAEIKGVNLTRHFFSSDATYTIEAKLADETYIFKGQDKLNHGPFPINRLLSGNLIPAMASTESHISVPVQLSQYFSKDELLSGTSTISYDGTISGSVSSQPFSLSDAEGEVSEMNIDFTADKSGKTDLSFQLPSLKVDDEDKGFLEMQNLSYAINFKYNEGYNFLTTGDSLLKIDSFTMQNEPQDDNIIKLNKLQVSTITELNGDRYDDKNQIETDLIIAQDGKDQKLGHLKIDGSLQLDALSIEEYMSYFAQPDKIVSEEATNAAIKLFTKNPQLHIDEFSLENNSGKNNIALIMNLKDWDIDELQNIDLSDLFNLLVESKLNINIDINSTKELISQLMILDGVPESEVEDQAQSAIDNLLYQVNNSHYFMMDGNSVKMNAEIDQGRMILNGTPVSDEEVQGIILALIFGLGML</sequence>
<dbReference type="Proteomes" id="UP000280099">
    <property type="component" value="Unassembled WGS sequence"/>
</dbReference>
<reference evidence="1 2" key="1">
    <citation type="submission" date="2018-10" db="EMBL/GenBank/DDBJ databases">
        <title>Genomic Encyclopedia of Type Strains, Phase IV (KMG-IV): sequencing the most valuable type-strain genomes for metagenomic binning, comparative biology and taxonomic classification.</title>
        <authorList>
            <person name="Goeker M."/>
        </authorList>
    </citation>
    <scope>NUCLEOTIDE SEQUENCE [LARGE SCALE GENOMIC DNA]</scope>
    <source>
        <strain evidence="1 2">DSM 23800</strain>
    </source>
</reference>
<keyword evidence="2" id="KW-1185">Reference proteome</keyword>
<organism evidence="1 2">
    <name type="scientific">Otariodibacter oris</name>
    <dbReference type="NCBI Taxonomy" id="1032623"/>
    <lineage>
        <taxon>Bacteria</taxon>
        <taxon>Pseudomonadati</taxon>
        <taxon>Pseudomonadota</taxon>
        <taxon>Gammaproteobacteria</taxon>
        <taxon>Pasteurellales</taxon>
        <taxon>Pasteurellaceae</taxon>
        <taxon>Otariodibacter</taxon>
    </lineage>
</organism>
<dbReference type="OrthoDB" id="5444681at2"/>
<name>A0A420XJ32_9PAST</name>
<dbReference type="InterPro" id="IPR010352">
    <property type="entry name" value="DUF945"/>
</dbReference>